<dbReference type="AlphaFoldDB" id="A0A0A9AE30"/>
<sequence length="34" mass="3586">MGSSTIGLYSSLCFYMPAYINQAPLACMPCAALP</sequence>
<reference evidence="1" key="2">
    <citation type="journal article" date="2015" name="Data Brief">
        <title>Shoot transcriptome of the giant reed, Arundo donax.</title>
        <authorList>
            <person name="Barrero R.A."/>
            <person name="Guerrero F.D."/>
            <person name="Moolhuijzen P."/>
            <person name="Goolsby J.A."/>
            <person name="Tidwell J."/>
            <person name="Bellgard S.E."/>
            <person name="Bellgard M.I."/>
        </authorList>
    </citation>
    <scope>NUCLEOTIDE SEQUENCE</scope>
    <source>
        <tissue evidence="1">Shoot tissue taken approximately 20 cm above the soil surface</tissue>
    </source>
</reference>
<organism evidence="1">
    <name type="scientific">Arundo donax</name>
    <name type="common">Giant reed</name>
    <name type="synonym">Donax arundinaceus</name>
    <dbReference type="NCBI Taxonomy" id="35708"/>
    <lineage>
        <taxon>Eukaryota</taxon>
        <taxon>Viridiplantae</taxon>
        <taxon>Streptophyta</taxon>
        <taxon>Embryophyta</taxon>
        <taxon>Tracheophyta</taxon>
        <taxon>Spermatophyta</taxon>
        <taxon>Magnoliopsida</taxon>
        <taxon>Liliopsida</taxon>
        <taxon>Poales</taxon>
        <taxon>Poaceae</taxon>
        <taxon>PACMAD clade</taxon>
        <taxon>Arundinoideae</taxon>
        <taxon>Arundineae</taxon>
        <taxon>Arundo</taxon>
    </lineage>
</organism>
<protein>
    <submittedName>
        <fullName evidence="1">Uncharacterized protein</fullName>
    </submittedName>
</protein>
<reference evidence="1" key="1">
    <citation type="submission" date="2014-09" db="EMBL/GenBank/DDBJ databases">
        <authorList>
            <person name="Magalhaes I.L.F."/>
            <person name="Oliveira U."/>
            <person name="Santos F.R."/>
            <person name="Vidigal T.H.D.A."/>
            <person name="Brescovit A.D."/>
            <person name="Santos A.J."/>
        </authorList>
    </citation>
    <scope>NUCLEOTIDE SEQUENCE</scope>
    <source>
        <tissue evidence="1">Shoot tissue taken approximately 20 cm above the soil surface</tissue>
    </source>
</reference>
<accession>A0A0A9AE30</accession>
<evidence type="ECO:0000313" key="1">
    <source>
        <dbReference type="EMBL" id="JAD48133.1"/>
    </source>
</evidence>
<dbReference type="EMBL" id="GBRH01249762">
    <property type="protein sequence ID" value="JAD48133.1"/>
    <property type="molecule type" value="Transcribed_RNA"/>
</dbReference>
<name>A0A0A9AE30_ARUDO</name>
<proteinExistence type="predicted"/>